<evidence type="ECO:0000313" key="2">
    <source>
        <dbReference type="EMBL" id="CAB3362221.1"/>
    </source>
</evidence>
<organism evidence="2 3">
    <name type="scientific">Cloeon dipterum</name>
    <dbReference type="NCBI Taxonomy" id="197152"/>
    <lineage>
        <taxon>Eukaryota</taxon>
        <taxon>Metazoa</taxon>
        <taxon>Ecdysozoa</taxon>
        <taxon>Arthropoda</taxon>
        <taxon>Hexapoda</taxon>
        <taxon>Insecta</taxon>
        <taxon>Pterygota</taxon>
        <taxon>Palaeoptera</taxon>
        <taxon>Ephemeroptera</taxon>
        <taxon>Pisciforma</taxon>
        <taxon>Baetidae</taxon>
        <taxon>Cloeon</taxon>
    </lineage>
</organism>
<dbReference type="AlphaFoldDB" id="A0A8S1C241"/>
<feature type="chain" id="PRO_5035861339" evidence="1">
    <location>
        <begin position="26"/>
        <end position="122"/>
    </location>
</feature>
<accession>A0A8S1C241</accession>
<keyword evidence="3" id="KW-1185">Reference proteome</keyword>
<dbReference type="Proteomes" id="UP000494165">
    <property type="component" value="Unassembled WGS sequence"/>
</dbReference>
<comment type="caution">
    <text evidence="2">The sequence shown here is derived from an EMBL/GenBank/DDBJ whole genome shotgun (WGS) entry which is preliminary data.</text>
</comment>
<feature type="signal peptide" evidence="1">
    <location>
        <begin position="1"/>
        <end position="25"/>
    </location>
</feature>
<proteinExistence type="predicted"/>
<dbReference type="OrthoDB" id="6127264at2759"/>
<keyword evidence="1" id="KW-0732">Signal</keyword>
<dbReference type="EMBL" id="CADEPI010000008">
    <property type="protein sequence ID" value="CAB3362221.1"/>
    <property type="molecule type" value="Genomic_DNA"/>
</dbReference>
<evidence type="ECO:0000256" key="1">
    <source>
        <dbReference type="SAM" id="SignalP"/>
    </source>
</evidence>
<protein>
    <submittedName>
        <fullName evidence="2">Uncharacterized protein</fullName>
    </submittedName>
</protein>
<gene>
    <name evidence="2" type="ORF">CLODIP_2_CD05014</name>
</gene>
<reference evidence="2 3" key="1">
    <citation type="submission" date="2020-04" db="EMBL/GenBank/DDBJ databases">
        <authorList>
            <person name="Alioto T."/>
            <person name="Alioto T."/>
            <person name="Gomez Garrido J."/>
        </authorList>
    </citation>
    <scope>NUCLEOTIDE SEQUENCE [LARGE SCALE GENOMIC DNA]</scope>
</reference>
<sequence>MRVIMRTRAAMLIGALLCLLPLVSAVEDSAENADNQERGWAGTLCSPPEMALDGNSVISSTTDYSKVVEVMFHGAIGPSGERRLCRIQCLHGEWVGPMCQINVAKAPGKRIIFFPILHPSNV</sequence>
<name>A0A8S1C241_9INSE</name>
<evidence type="ECO:0000313" key="3">
    <source>
        <dbReference type="Proteomes" id="UP000494165"/>
    </source>
</evidence>